<organism evidence="1 2">
    <name type="scientific">Nonomuraea guangzhouensis</name>
    <dbReference type="NCBI Taxonomy" id="1291555"/>
    <lineage>
        <taxon>Bacteria</taxon>
        <taxon>Bacillati</taxon>
        <taxon>Actinomycetota</taxon>
        <taxon>Actinomycetes</taxon>
        <taxon>Streptosporangiales</taxon>
        <taxon>Streptosporangiaceae</taxon>
        <taxon>Nonomuraea</taxon>
    </lineage>
</organism>
<evidence type="ECO:0000313" key="1">
    <source>
        <dbReference type="EMBL" id="MFD1546929.1"/>
    </source>
</evidence>
<reference evidence="2" key="1">
    <citation type="journal article" date="2019" name="Int. J. Syst. Evol. Microbiol.">
        <title>The Global Catalogue of Microorganisms (GCM) 10K type strain sequencing project: providing services to taxonomists for standard genome sequencing and annotation.</title>
        <authorList>
            <consortium name="The Broad Institute Genomics Platform"/>
            <consortium name="The Broad Institute Genome Sequencing Center for Infectious Disease"/>
            <person name="Wu L."/>
            <person name="Ma J."/>
        </authorList>
    </citation>
    <scope>NUCLEOTIDE SEQUENCE [LARGE SCALE GENOMIC DNA]</scope>
    <source>
        <strain evidence="2">CGMCC 1.15399</strain>
    </source>
</reference>
<comment type="caution">
    <text evidence="1">The sequence shown here is derived from an EMBL/GenBank/DDBJ whole genome shotgun (WGS) entry which is preliminary data.</text>
</comment>
<accession>A0ABW4GWI4</accession>
<gene>
    <name evidence="1" type="ORF">ACFSJ0_58525</name>
</gene>
<dbReference type="EMBL" id="JBHUCM010000070">
    <property type="protein sequence ID" value="MFD1546929.1"/>
    <property type="molecule type" value="Genomic_DNA"/>
</dbReference>
<keyword evidence="2" id="KW-1185">Reference proteome</keyword>
<proteinExistence type="predicted"/>
<dbReference type="Proteomes" id="UP001597097">
    <property type="component" value="Unassembled WGS sequence"/>
</dbReference>
<sequence length="113" mass="11871">MSEFTPEEVEALRLSLACEPRMVESATVLMLIAGYQRLMADVLTLSDKLSQAAVASPEFLAAARALYRAHATAGSLSTEQAVSMIYEVNGALAALTPEQIAVLAGDDAQDGAL</sequence>
<protein>
    <submittedName>
        <fullName evidence="1">Uncharacterized protein</fullName>
    </submittedName>
</protein>
<dbReference type="RefSeq" id="WP_219536664.1">
    <property type="nucleotide sequence ID" value="NZ_JAHKRM010000031.1"/>
</dbReference>
<name>A0ABW4GWI4_9ACTN</name>
<evidence type="ECO:0000313" key="2">
    <source>
        <dbReference type="Proteomes" id="UP001597097"/>
    </source>
</evidence>